<dbReference type="Pfam" id="PF01636">
    <property type="entry name" value="APH"/>
    <property type="match status" value="1"/>
</dbReference>
<reference evidence="2 3" key="1">
    <citation type="submission" date="2019-03" db="EMBL/GenBank/DDBJ databases">
        <title>Lake Tanganyika Metagenome-Assembled Genomes (MAGs).</title>
        <authorList>
            <person name="Tran P."/>
        </authorList>
    </citation>
    <scope>NUCLEOTIDE SEQUENCE [LARGE SCALE GENOMIC DNA]</scope>
    <source>
        <strain evidence="2">K_DeepCast_65m_m2_236</strain>
    </source>
</reference>
<protein>
    <submittedName>
        <fullName evidence="2">Aminoglycoside phosphotransferase family protein</fullName>
    </submittedName>
</protein>
<organism evidence="2 3">
    <name type="scientific">Candidatus Tanganyikabacteria bacterium</name>
    <dbReference type="NCBI Taxonomy" id="2961651"/>
    <lineage>
        <taxon>Bacteria</taxon>
        <taxon>Bacillati</taxon>
        <taxon>Candidatus Sericytochromatia</taxon>
        <taxon>Candidatus Tanganyikabacteria</taxon>
    </lineage>
</organism>
<dbReference type="InterPro" id="IPR002575">
    <property type="entry name" value="Aminoglycoside_PTrfase"/>
</dbReference>
<dbReference type="AlphaFoldDB" id="A0A937X839"/>
<dbReference type="Proteomes" id="UP000703893">
    <property type="component" value="Unassembled WGS sequence"/>
</dbReference>
<dbReference type="InterPro" id="IPR050249">
    <property type="entry name" value="Pseudomonas-type_ThrB"/>
</dbReference>
<name>A0A937X839_9BACT</name>
<accession>A0A937X839</accession>
<sequence>MDQESQVLHHAASQFLDASARFAIREFGNGNINRTYLVTPAGHAEPFLLQRINTRVFRQPELVMQNIAKVMRHLDGRPTGPAAREGRRWEVPHVLLCSDGTDHCRTADGGFWRAQRYIAGTRTIDAVQHSGQAREVGYALGTFHAMLSDLPIDGLADTLPGFHVAPEYLAQYDRVLGAGAVPASEDEEWCASFIASHRDWVPVLEDARARGVLRLRPIHGDPKVNNILFDGETGHAVAMVDLDTLKPGLVQYDIGDCLRSSCNPDGEETPGWRDVRFDPVLGRAVLEGYLEVARAFFDDADFDFLPDSVRLIAFELGLRFFTDHLAGDTYFKVGRRGQNLARALVQLRLAQRIDERFEDLRDIVAALR</sequence>
<comment type="caution">
    <text evidence="2">The sequence shown here is derived from an EMBL/GenBank/DDBJ whole genome shotgun (WGS) entry which is preliminary data.</text>
</comment>
<evidence type="ECO:0000313" key="3">
    <source>
        <dbReference type="Proteomes" id="UP000703893"/>
    </source>
</evidence>
<dbReference type="InterPro" id="IPR011009">
    <property type="entry name" value="Kinase-like_dom_sf"/>
</dbReference>
<proteinExistence type="predicted"/>
<dbReference type="Gene3D" id="3.90.1200.10">
    <property type="match status" value="1"/>
</dbReference>
<evidence type="ECO:0000259" key="1">
    <source>
        <dbReference type="Pfam" id="PF01636"/>
    </source>
</evidence>
<evidence type="ECO:0000313" key="2">
    <source>
        <dbReference type="EMBL" id="MBM3276070.1"/>
    </source>
</evidence>
<dbReference type="EMBL" id="VGJX01000846">
    <property type="protein sequence ID" value="MBM3276070.1"/>
    <property type="molecule type" value="Genomic_DNA"/>
</dbReference>
<dbReference type="SUPFAM" id="SSF56112">
    <property type="entry name" value="Protein kinase-like (PK-like)"/>
    <property type="match status" value="1"/>
</dbReference>
<feature type="domain" description="Aminoglycoside phosphotransferase" evidence="1">
    <location>
        <begin position="24"/>
        <end position="268"/>
    </location>
</feature>
<gene>
    <name evidence="2" type="ORF">FJZ00_13035</name>
</gene>
<dbReference type="PANTHER" id="PTHR21064">
    <property type="entry name" value="AMINOGLYCOSIDE PHOSPHOTRANSFERASE DOMAIN-CONTAINING PROTEIN-RELATED"/>
    <property type="match status" value="1"/>
</dbReference>
<dbReference type="PANTHER" id="PTHR21064:SF5">
    <property type="entry name" value="SLR1880 PROTEIN"/>
    <property type="match status" value="1"/>
</dbReference>